<dbReference type="InterPro" id="IPR035979">
    <property type="entry name" value="RBD_domain_sf"/>
</dbReference>
<dbReference type="SMART" id="SM00360">
    <property type="entry name" value="RRM"/>
    <property type="match status" value="2"/>
</dbReference>
<comment type="subcellular location">
    <subcellularLocation>
        <location evidence="1">Nucleus</location>
        <location evidence="1">Nucleolus</location>
    </subcellularLocation>
</comment>
<evidence type="ECO:0000313" key="9">
    <source>
        <dbReference type="Proteomes" id="UP001153292"/>
    </source>
</evidence>
<feature type="compositionally biased region" description="Basic residues" evidence="6">
    <location>
        <begin position="611"/>
        <end position="625"/>
    </location>
</feature>
<feature type="compositionally biased region" description="Basic residues" evidence="6">
    <location>
        <begin position="58"/>
        <end position="69"/>
    </location>
</feature>
<feature type="compositionally biased region" description="Polar residues" evidence="6">
    <location>
        <begin position="527"/>
        <end position="547"/>
    </location>
</feature>
<evidence type="ECO:0000313" key="8">
    <source>
        <dbReference type="EMBL" id="CAH0684191.1"/>
    </source>
</evidence>
<feature type="compositionally biased region" description="Acidic residues" evidence="6">
    <location>
        <begin position="273"/>
        <end position="290"/>
    </location>
</feature>
<evidence type="ECO:0000256" key="1">
    <source>
        <dbReference type="ARBA" id="ARBA00004604"/>
    </source>
</evidence>
<organism evidence="8 9">
    <name type="scientific">Chilo suppressalis</name>
    <name type="common">Asiatic rice borer moth</name>
    <dbReference type="NCBI Taxonomy" id="168631"/>
    <lineage>
        <taxon>Eukaryota</taxon>
        <taxon>Metazoa</taxon>
        <taxon>Ecdysozoa</taxon>
        <taxon>Arthropoda</taxon>
        <taxon>Hexapoda</taxon>
        <taxon>Insecta</taxon>
        <taxon>Pterygota</taxon>
        <taxon>Neoptera</taxon>
        <taxon>Endopterygota</taxon>
        <taxon>Lepidoptera</taxon>
        <taxon>Glossata</taxon>
        <taxon>Ditrysia</taxon>
        <taxon>Pyraloidea</taxon>
        <taxon>Crambidae</taxon>
        <taxon>Crambinae</taxon>
        <taxon>Chilo</taxon>
    </lineage>
</organism>
<feature type="compositionally biased region" description="Low complexity" evidence="6">
    <location>
        <begin position="193"/>
        <end position="211"/>
    </location>
</feature>
<proteinExistence type="inferred from homology"/>
<keyword evidence="3 5" id="KW-0694">RNA-binding</keyword>
<dbReference type="PROSITE" id="PS50102">
    <property type="entry name" value="RRM"/>
    <property type="match status" value="2"/>
</dbReference>
<evidence type="ECO:0000259" key="7">
    <source>
        <dbReference type="PROSITE" id="PS50102"/>
    </source>
</evidence>
<feature type="region of interest" description="Disordered" evidence="6">
    <location>
        <begin position="517"/>
        <end position="635"/>
    </location>
</feature>
<dbReference type="Gene3D" id="3.30.70.330">
    <property type="match status" value="2"/>
</dbReference>
<dbReference type="EMBL" id="OU963895">
    <property type="protein sequence ID" value="CAH0684191.1"/>
    <property type="molecule type" value="Genomic_DNA"/>
</dbReference>
<reference evidence="8" key="1">
    <citation type="submission" date="2021-12" db="EMBL/GenBank/DDBJ databases">
        <authorList>
            <person name="King R."/>
        </authorList>
    </citation>
    <scope>NUCLEOTIDE SEQUENCE</scope>
</reference>
<evidence type="ECO:0000256" key="2">
    <source>
        <dbReference type="ARBA" id="ARBA00007077"/>
    </source>
</evidence>
<feature type="compositionally biased region" description="Polar residues" evidence="6">
    <location>
        <begin position="127"/>
        <end position="143"/>
    </location>
</feature>
<evidence type="ECO:0000256" key="6">
    <source>
        <dbReference type="SAM" id="MobiDB-lite"/>
    </source>
</evidence>
<keyword evidence="4" id="KW-0539">Nucleus</keyword>
<keyword evidence="9" id="KW-1185">Reference proteome</keyword>
<dbReference type="SUPFAM" id="SSF54928">
    <property type="entry name" value="RNA-binding domain, RBD"/>
    <property type="match status" value="2"/>
</dbReference>
<accession>A0ABN8EG12</accession>
<sequence>MDYVVGGVAALISGNVTPNRPKLVRRALTPTKHQPSPNVTPKSEVIDDRSIFLSPSVQKKKAIVKKSPKRIFQNPDLDVTGDGENTSSPKADKVKKHLQEDLEGENNPNVSFKNKSPKNKLQKIDIKNNQSEETESPQSANENTPKKKKKRNSTTEDRDSEKNILTKKTEEIDGKLGGEQKTVTTKKGKKKVASNVSVNNNNDLELSENVNIQSPKKKKKKKRSESGSNQVKSKTEIQEESTISVTSDKKNKKSKKKQHKKDTFVNPNAITNEDTDSEHESDNEILSENEEANKEILKNVSSEESSDEEEPKPKEKKIEQKEKSYEERNQEEVKRTLFVGNVPFSKNCKKVIKRLFSKYGAIETVRIRTVPVKDARVTPKLAVIKNEIHPERTTVNLYVKFQDESSVHKALAENNTVIDGCHLRVSRSDSTGAEHDPRNAVFVGNIPFALEDEALRERFEKCGEIVSVRIIRDKKTNAGKGFGYVNFASKDGVELALGLSDEDLIIKNKVLRVKRCTQSTHKKKQQSGKNLNVKNQGHNMQGTNQNKFGGRGPKQWEQKDGMSEGAQRRIMKKRKSQEIGDGPSEKKMKHIDQPQKEKKTRKEFVGMTAEKKKKHTYNKGQKKKKVLSEILTKHG</sequence>
<feature type="domain" description="RRM" evidence="7">
    <location>
        <begin position="335"/>
        <end position="430"/>
    </location>
</feature>
<dbReference type="Pfam" id="PF00076">
    <property type="entry name" value="RRM_1"/>
    <property type="match status" value="1"/>
</dbReference>
<feature type="region of interest" description="Disordered" evidence="6">
    <location>
        <begin position="57"/>
        <end position="331"/>
    </location>
</feature>
<dbReference type="PANTHER" id="PTHR23236:SF25">
    <property type="entry name" value="RNA-BINDING PROTEIN 34"/>
    <property type="match status" value="1"/>
</dbReference>
<gene>
    <name evidence="8" type="ORF">CHILSU_LOCUS4974</name>
</gene>
<name>A0ABN8EG12_CHISP</name>
<feature type="compositionally biased region" description="Basic residues" evidence="6">
    <location>
        <begin position="517"/>
        <end position="526"/>
    </location>
</feature>
<feature type="compositionally biased region" description="Basic and acidic residues" evidence="6">
    <location>
        <begin position="311"/>
        <end position="331"/>
    </location>
</feature>
<comment type="similarity">
    <text evidence="2">Belongs to the RRM RBM34 family.</text>
</comment>
<dbReference type="InterPro" id="IPR012677">
    <property type="entry name" value="Nucleotide-bd_a/b_plait_sf"/>
</dbReference>
<dbReference type="CDD" id="cd12395">
    <property type="entry name" value="RRM2_RBM34"/>
    <property type="match status" value="1"/>
</dbReference>
<protein>
    <recommendedName>
        <fullName evidence="7">RRM domain-containing protein</fullName>
    </recommendedName>
</protein>
<feature type="compositionally biased region" description="Basic and acidic residues" evidence="6">
    <location>
        <begin position="153"/>
        <end position="178"/>
    </location>
</feature>
<feature type="compositionally biased region" description="Basic residues" evidence="6">
    <location>
        <begin position="250"/>
        <end position="260"/>
    </location>
</feature>
<evidence type="ECO:0000256" key="5">
    <source>
        <dbReference type="PROSITE-ProRule" id="PRU00176"/>
    </source>
</evidence>
<dbReference type="PANTHER" id="PTHR23236">
    <property type="entry name" value="EUKARYOTIC TRANSLATION INITIATION FACTOR 4B/4H"/>
    <property type="match status" value="1"/>
</dbReference>
<dbReference type="InterPro" id="IPR000504">
    <property type="entry name" value="RRM_dom"/>
</dbReference>
<dbReference type="InterPro" id="IPR034221">
    <property type="entry name" value="RBM34_RRM2"/>
</dbReference>
<evidence type="ECO:0000256" key="3">
    <source>
        <dbReference type="ARBA" id="ARBA00022884"/>
    </source>
</evidence>
<feature type="domain" description="RRM" evidence="7">
    <location>
        <begin position="439"/>
        <end position="518"/>
    </location>
</feature>
<dbReference type="CDD" id="cd12394">
    <property type="entry name" value="RRM1_RBM34"/>
    <property type="match status" value="1"/>
</dbReference>
<feature type="compositionally biased region" description="Basic and acidic residues" evidence="6">
    <location>
        <begin position="583"/>
        <end position="604"/>
    </location>
</feature>
<evidence type="ECO:0000256" key="4">
    <source>
        <dbReference type="ARBA" id="ARBA00023242"/>
    </source>
</evidence>
<dbReference type="Proteomes" id="UP001153292">
    <property type="component" value="Chromosome 2"/>
</dbReference>